<evidence type="ECO:0000256" key="1">
    <source>
        <dbReference type="SAM" id="Phobius"/>
    </source>
</evidence>
<protein>
    <submittedName>
        <fullName evidence="2">Uncharacterized protein</fullName>
    </submittedName>
</protein>
<gene>
    <name evidence="2" type="ORF">UV42_C0027G0005</name>
</gene>
<proteinExistence type="predicted"/>
<dbReference type="Proteomes" id="UP000033867">
    <property type="component" value="Unassembled WGS sequence"/>
</dbReference>
<name>A0A0G1BE43_9BACT</name>
<comment type="caution">
    <text evidence="2">The sequence shown here is derived from an EMBL/GenBank/DDBJ whole genome shotgun (WGS) entry which is preliminary data.</text>
</comment>
<sequence length="97" mass="11616">MKRYWFKRKLFGWGWQPATWEGWLVFLAYIVIALGNLFFRYAGSVSEDEQSIYRFLFDTIILTIILILITVRTGEKPRWQWGKRIEDPEDSDPTAPR</sequence>
<dbReference type="EMBL" id="LCEK01000027">
    <property type="protein sequence ID" value="KKS71469.1"/>
    <property type="molecule type" value="Genomic_DNA"/>
</dbReference>
<dbReference type="AlphaFoldDB" id="A0A0G1BE43"/>
<accession>A0A0G1BE43</accession>
<reference evidence="2 3" key="1">
    <citation type="journal article" date="2015" name="Nature">
        <title>rRNA introns, odd ribosomes, and small enigmatic genomes across a large radiation of phyla.</title>
        <authorList>
            <person name="Brown C.T."/>
            <person name="Hug L.A."/>
            <person name="Thomas B.C."/>
            <person name="Sharon I."/>
            <person name="Castelle C.J."/>
            <person name="Singh A."/>
            <person name="Wilkins M.J."/>
            <person name="Williams K.H."/>
            <person name="Banfield J.F."/>
        </authorList>
    </citation>
    <scope>NUCLEOTIDE SEQUENCE [LARGE SCALE GENOMIC DNA]</scope>
</reference>
<feature type="transmembrane region" description="Helical" evidence="1">
    <location>
        <begin position="51"/>
        <end position="71"/>
    </location>
</feature>
<organism evidence="2 3">
    <name type="scientific">Candidatus Magasanikbacteria bacterium GW2011_GWE2_42_7</name>
    <dbReference type="NCBI Taxonomy" id="1619052"/>
    <lineage>
        <taxon>Bacteria</taxon>
        <taxon>Candidatus Magasanikiibacteriota</taxon>
    </lineage>
</organism>
<keyword evidence="1" id="KW-0812">Transmembrane</keyword>
<keyword evidence="1" id="KW-1133">Transmembrane helix</keyword>
<evidence type="ECO:0000313" key="2">
    <source>
        <dbReference type="EMBL" id="KKS71469.1"/>
    </source>
</evidence>
<feature type="transmembrane region" description="Helical" evidence="1">
    <location>
        <begin position="20"/>
        <end position="39"/>
    </location>
</feature>
<evidence type="ECO:0000313" key="3">
    <source>
        <dbReference type="Proteomes" id="UP000033867"/>
    </source>
</evidence>
<keyword evidence="1" id="KW-0472">Membrane</keyword>